<evidence type="ECO:0000313" key="1">
    <source>
        <dbReference type="EMBL" id="HEW53399.1"/>
    </source>
</evidence>
<proteinExistence type="predicted"/>
<dbReference type="EMBL" id="DSGT01000012">
    <property type="protein sequence ID" value="HEW53399.1"/>
    <property type="molecule type" value="Genomic_DNA"/>
</dbReference>
<protein>
    <submittedName>
        <fullName evidence="1">Uncharacterized protein</fullName>
    </submittedName>
</protein>
<reference evidence="1" key="1">
    <citation type="journal article" date="2020" name="mSystems">
        <title>Genome- and Community-Level Interaction Insights into Carbon Utilization and Element Cycling Functions of Hydrothermarchaeota in Hydrothermal Sediment.</title>
        <authorList>
            <person name="Zhou Z."/>
            <person name="Liu Y."/>
            <person name="Xu W."/>
            <person name="Pan J."/>
            <person name="Luo Z.H."/>
            <person name="Li M."/>
        </authorList>
    </citation>
    <scope>NUCLEOTIDE SEQUENCE [LARGE SCALE GENOMIC DNA]</scope>
    <source>
        <strain evidence="1">SpSt-16</strain>
    </source>
</reference>
<comment type="caution">
    <text evidence="1">The sequence shown here is derived from an EMBL/GenBank/DDBJ whole genome shotgun (WGS) entry which is preliminary data.</text>
</comment>
<organism evidence="1">
    <name type="scientific">Ignisphaera aggregans</name>
    <dbReference type="NCBI Taxonomy" id="334771"/>
    <lineage>
        <taxon>Archaea</taxon>
        <taxon>Thermoproteota</taxon>
        <taxon>Thermoprotei</taxon>
        <taxon>Desulfurococcales</taxon>
        <taxon>Desulfurococcaceae</taxon>
        <taxon>Ignisphaera</taxon>
    </lineage>
</organism>
<dbReference type="AlphaFoldDB" id="A0A7C2ZNZ0"/>
<name>A0A7C2ZNZ0_9CREN</name>
<sequence>MPPTESMKKLSRSDHMLQDFASFLYIQGVLSNAEDFSLVNPLPYASIIPVLDANVGIINYYNCLPTSVCYLLQSVRAEASYSFNYGETSVVFKNKTICAPGAGSIHVLDLHDIHAEFYIKKDVGRIKILDASLTCKSVAPDSRSEELKGIYAMSVYSSTTNRIVFSLASEEPVVLDFSGKSKINLYVPKSRLLIVSSKPSTKLFRDVATYSWVAKVKGGIKNTQALIEVLDPITLAFPTLFSDGCVLLELRNPEKLDYNALIKVYGYIDELTIDEATSYKPRRSILRLALPAHGVAKIKLCISTYLPRRSDIVRRIKSAEQVF</sequence>
<gene>
    <name evidence="1" type="ORF">ENO77_04495</name>
</gene>
<accession>A0A7C2ZNZ0</accession>